<dbReference type="PANTHER" id="PTHR30537:SF74">
    <property type="entry name" value="HTH-TYPE TRANSCRIPTIONAL REGULATOR TRPI"/>
    <property type="match status" value="1"/>
</dbReference>
<dbReference type="EMBL" id="SMGR01000002">
    <property type="protein sequence ID" value="TCL01481.1"/>
    <property type="molecule type" value="Genomic_DNA"/>
</dbReference>
<dbReference type="RefSeq" id="WP_132860862.1">
    <property type="nucleotide sequence ID" value="NZ_SMGR01000002.1"/>
</dbReference>
<feature type="domain" description="HTH lysR-type" evidence="5">
    <location>
        <begin position="9"/>
        <end position="66"/>
    </location>
</feature>
<dbReference type="GO" id="GO:0006351">
    <property type="term" value="P:DNA-templated transcription"/>
    <property type="evidence" value="ECO:0007669"/>
    <property type="project" value="TreeGrafter"/>
</dbReference>
<dbReference type="InterPro" id="IPR036388">
    <property type="entry name" value="WH-like_DNA-bd_sf"/>
</dbReference>
<comment type="caution">
    <text evidence="6">The sequence shown here is derived from an EMBL/GenBank/DDBJ whole genome shotgun (WGS) entry which is preliminary data.</text>
</comment>
<keyword evidence="4" id="KW-0804">Transcription</keyword>
<dbReference type="InterPro" id="IPR058163">
    <property type="entry name" value="LysR-type_TF_proteobact-type"/>
</dbReference>
<evidence type="ECO:0000259" key="5">
    <source>
        <dbReference type="PROSITE" id="PS50931"/>
    </source>
</evidence>
<dbReference type="InterPro" id="IPR000847">
    <property type="entry name" value="LysR_HTH_N"/>
</dbReference>
<evidence type="ECO:0000313" key="6">
    <source>
        <dbReference type="EMBL" id="TCL01481.1"/>
    </source>
</evidence>
<dbReference type="AlphaFoldDB" id="A0A4V2Q279"/>
<dbReference type="SUPFAM" id="SSF46785">
    <property type="entry name" value="Winged helix' DNA-binding domain"/>
    <property type="match status" value="1"/>
</dbReference>
<evidence type="ECO:0000256" key="1">
    <source>
        <dbReference type="ARBA" id="ARBA00009437"/>
    </source>
</evidence>
<comment type="similarity">
    <text evidence="1">Belongs to the LysR transcriptional regulatory family.</text>
</comment>
<proteinExistence type="inferred from homology"/>
<evidence type="ECO:0000256" key="3">
    <source>
        <dbReference type="ARBA" id="ARBA00023125"/>
    </source>
</evidence>
<dbReference type="GO" id="GO:0003700">
    <property type="term" value="F:DNA-binding transcription factor activity"/>
    <property type="evidence" value="ECO:0007669"/>
    <property type="project" value="InterPro"/>
</dbReference>
<sequence length="293" mass="32009">MSVDWRKIPSLTALRAFDATAREGSFAGAARALNVTHAAVAQQVRGLEQELGVGLATRQGRQVVLTAAGQQLASTLANAFERIGDQIERTRLGARSRGLRVTCSPFMAERIIMPNLKDFWLLNPGAEISLSPTRDYADLAAEGFDLGIRSRHPDLRDQPGSNDLRTIHLKKVQVVGIAAPELVEKHGASSADMPWLWHDGMDLKLKMMRTGGLDVDKLRRVPIGSPNLLLEAVRGGIGMSLFTETLAQEEFSAGRVVKIDTPQPIFADYVAVLPKGQSHVLAETFAEWVRTLL</sequence>
<dbReference type="Pfam" id="PF03466">
    <property type="entry name" value="LysR_substrate"/>
    <property type="match status" value="1"/>
</dbReference>
<dbReference type="Proteomes" id="UP000295673">
    <property type="component" value="Unassembled WGS sequence"/>
</dbReference>
<evidence type="ECO:0000256" key="4">
    <source>
        <dbReference type="ARBA" id="ARBA00023163"/>
    </source>
</evidence>
<dbReference type="OrthoDB" id="9798121at2"/>
<dbReference type="InterPro" id="IPR036390">
    <property type="entry name" value="WH_DNA-bd_sf"/>
</dbReference>
<accession>A0A4V2Q279</accession>
<dbReference type="Gene3D" id="3.40.190.290">
    <property type="match status" value="1"/>
</dbReference>
<dbReference type="PROSITE" id="PS50931">
    <property type="entry name" value="HTH_LYSR"/>
    <property type="match status" value="1"/>
</dbReference>
<dbReference type="PANTHER" id="PTHR30537">
    <property type="entry name" value="HTH-TYPE TRANSCRIPTIONAL REGULATOR"/>
    <property type="match status" value="1"/>
</dbReference>
<keyword evidence="3" id="KW-0238">DNA-binding</keyword>
<organism evidence="6 7">
    <name type="scientific">Shimia isoporae</name>
    <dbReference type="NCBI Taxonomy" id="647720"/>
    <lineage>
        <taxon>Bacteria</taxon>
        <taxon>Pseudomonadati</taxon>
        <taxon>Pseudomonadota</taxon>
        <taxon>Alphaproteobacteria</taxon>
        <taxon>Rhodobacterales</taxon>
        <taxon>Roseobacteraceae</taxon>
    </lineage>
</organism>
<keyword evidence="7" id="KW-1185">Reference proteome</keyword>
<dbReference type="Gene3D" id="1.10.10.10">
    <property type="entry name" value="Winged helix-like DNA-binding domain superfamily/Winged helix DNA-binding domain"/>
    <property type="match status" value="1"/>
</dbReference>
<reference evidence="6 7" key="1">
    <citation type="submission" date="2019-03" db="EMBL/GenBank/DDBJ databases">
        <title>Genomic Encyclopedia of Archaeal and Bacterial Type Strains, Phase II (KMG-II): from individual species to whole genera.</title>
        <authorList>
            <person name="Goeker M."/>
        </authorList>
    </citation>
    <scope>NUCLEOTIDE SEQUENCE [LARGE SCALE GENOMIC DNA]</scope>
    <source>
        <strain evidence="6 7">DSM 26433</strain>
    </source>
</reference>
<dbReference type="GO" id="GO:0043565">
    <property type="term" value="F:sequence-specific DNA binding"/>
    <property type="evidence" value="ECO:0007669"/>
    <property type="project" value="TreeGrafter"/>
</dbReference>
<dbReference type="SUPFAM" id="SSF53850">
    <property type="entry name" value="Periplasmic binding protein-like II"/>
    <property type="match status" value="1"/>
</dbReference>
<protein>
    <submittedName>
        <fullName evidence="6">LysR family glycine cleavage system transcriptional activator</fullName>
    </submittedName>
</protein>
<name>A0A4V2Q279_9RHOB</name>
<dbReference type="Pfam" id="PF00126">
    <property type="entry name" value="HTH_1"/>
    <property type="match status" value="1"/>
</dbReference>
<evidence type="ECO:0000256" key="2">
    <source>
        <dbReference type="ARBA" id="ARBA00023015"/>
    </source>
</evidence>
<dbReference type="PRINTS" id="PR00039">
    <property type="entry name" value="HTHLYSR"/>
</dbReference>
<dbReference type="InterPro" id="IPR005119">
    <property type="entry name" value="LysR_subst-bd"/>
</dbReference>
<evidence type="ECO:0000313" key="7">
    <source>
        <dbReference type="Proteomes" id="UP000295673"/>
    </source>
</evidence>
<gene>
    <name evidence="6" type="ORF">BXY66_2796</name>
</gene>
<keyword evidence="2" id="KW-0805">Transcription regulation</keyword>